<reference evidence="8" key="1">
    <citation type="submission" date="2023-03" db="EMBL/GenBank/DDBJ databases">
        <authorList>
            <person name="Steffen K."/>
            <person name="Cardenas P."/>
        </authorList>
    </citation>
    <scope>NUCLEOTIDE SEQUENCE</scope>
</reference>
<sequence>MLQDDLGSPLSRRKKKVGGGAGGPNAVDGVVGTVSGDVQTQELAAKIAQNEQLHLKVSELAHESQKSAAALQTTRAKLESDMSSFSEEMEQKEREHKTEVEAMTNNRAMLEAKLAKYSSELKSLKNTLQREQELSGRLRESSPIGLVGSERQPETVRRETYAALNVPVVDAKLQGRVLVSLRASLELVTSFATQLSTLHSYLQQRCKTYPIDTSTGVQISTVNQKLCKLLHSSSSSYTKPLVSAFSQYSGKLHANPYSTPTGSSDLMEFALAHRRLVAYLDTLTPYLQISLQEECGESVCGVQLTDINMQISNTLPRLVAAFSTADNYLSLLARGPVEGVSVASLPVCLQRLKISIRDLHSVLEALHNLYSSKI</sequence>
<accession>A0AA35SPU2</accession>
<dbReference type="Pfam" id="PF11819">
    <property type="entry name" value="CUPID"/>
    <property type="match status" value="1"/>
</dbReference>
<feature type="domain" description="Protein phosphatase 1 regulatory subunit 21 six-helix bundle" evidence="6">
    <location>
        <begin position="184"/>
        <end position="374"/>
    </location>
</feature>
<evidence type="ECO:0000313" key="8">
    <source>
        <dbReference type="EMBL" id="CAI8032511.1"/>
    </source>
</evidence>
<dbReference type="GO" id="GO:0016020">
    <property type="term" value="C:membrane"/>
    <property type="evidence" value="ECO:0007669"/>
    <property type="project" value="TreeGrafter"/>
</dbReference>
<comment type="subcellular location">
    <subcellularLocation>
        <location evidence="1">Cytoplasm</location>
    </subcellularLocation>
</comment>
<gene>
    <name evidence="8" type="ORF">GBAR_LOCUS18372</name>
</gene>
<dbReference type="AlphaFoldDB" id="A0AA35SPU2"/>
<dbReference type="EMBL" id="CASHTH010002604">
    <property type="protein sequence ID" value="CAI8032511.1"/>
    <property type="molecule type" value="Genomic_DNA"/>
</dbReference>
<dbReference type="Pfam" id="PF10212">
    <property type="entry name" value="PPP1R21_helical"/>
    <property type="match status" value="1"/>
</dbReference>
<evidence type="ECO:0000313" key="9">
    <source>
        <dbReference type="Proteomes" id="UP001174909"/>
    </source>
</evidence>
<keyword evidence="3 4" id="KW-0175">Coiled coil</keyword>
<feature type="domain" description="Cytohesin Ubiquitin Protein Inducing" evidence="7">
    <location>
        <begin position="81"/>
        <end position="168"/>
    </location>
</feature>
<dbReference type="PANTHER" id="PTHR21448">
    <property type="entry name" value="SMOOTH MUSCLE MYOSIN HEAVY CHAIN-RELATED"/>
    <property type="match status" value="1"/>
</dbReference>
<protein>
    <submittedName>
        <fullName evidence="8">Protein phosphatase 1 regulatory subunit 21</fullName>
    </submittedName>
</protein>
<evidence type="ECO:0000259" key="7">
    <source>
        <dbReference type="Pfam" id="PF11819"/>
    </source>
</evidence>
<dbReference type="InterPro" id="IPR040024">
    <property type="entry name" value="PPP1R21"/>
</dbReference>
<feature type="coiled-coil region" evidence="4">
    <location>
        <begin position="68"/>
        <end position="141"/>
    </location>
</feature>
<evidence type="ECO:0000256" key="2">
    <source>
        <dbReference type="ARBA" id="ARBA00022490"/>
    </source>
</evidence>
<dbReference type="GO" id="GO:0005769">
    <property type="term" value="C:early endosome"/>
    <property type="evidence" value="ECO:0007669"/>
    <property type="project" value="TreeGrafter"/>
</dbReference>
<feature type="non-terminal residue" evidence="8">
    <location>
        <position position="374"/>
    </location>
</feature>
<evidence type="ECO:0000259" key="6">
    <source>
        <dbReference type="Pfam" id="PF10212"/>
    </source>
</evidence>
<comment type="caution">
    <text evidence="8">The sequence shown here is derived from an EMBL/GenBank/DDBJ whole genome shotgun (WGS) entry which is preliminary data.</text>
</comment>
<dbReference type="PANTHER" id="PTHR21448:SF0">
    <property type="entry name" value="PROTEIN PHOSPHATASE 1 REGULATORY SUBUNIT 21"/>
    <property type="match status" value="1"/>
</dbReference>
<organism evidence="8 9">
    <name type="scientific">Geodia barretti</name>
    <name type="common">Barrett's horny sponge</name>
    <dbReference type="NCBI Taxonomy" id="519541"/>
    <lineage>
        <taxon>Eukaryota</taxon>
        <taxon>Metazoa</taxon>
        <taxon>Porifera</taxon>
        <taxon>Demospongiae</taxon>
        <taxon>Heteroscleromorpha</taxon>
        <taxon>Tetractinellida</taxon>
        <taxon>Astrophorina</taxon>
        <taxon>Geodiidae</taxon>
        <taxon>Geodia</taxon>
    </lineage>
</organism>
<dbReference type="InterPro" id="IPR021774">
    <property type="entry name" value="CUPID"/>
</dbReference>
<evidence type="ECO:0000256" key="1">
    <source>
        <dbReference type="ARBA" id="ARBA00004496"/>
    </source>
</evidence>
<dbReference type="Proteomes" id="UP001174909">
    <property type="component" value="Unassembled WGS sequence"/>
</dbReference>
<dbReference type="InterPro" id="IPR019348">
    <property type="entry name" value="PPP1R21_six_helix"/>
</dbReference>
<keyword evidence="9" id="KW-1185">Reference proteome</keyword>
<evidence type="ECO:0000256" key="4">
    <source>
        <dbReference type="SAM" id="Coils"/>
    </source>
</evidence>
<keyword evidence="2" id="KW-0963">Cytoplasm</keyword>
<proteinExistence type="predicted"/>
<feature type="region of interest" description="Disordered" evidence="5">
    <location>
        <begin position="1"/>
        <end position="29"/>
    </location>
</feature>
<name>A0AA35SPU2_GEOBA</name>
<evidence type="ECO:0000256" key="5">
    <source>
        <dbReference type="SAM" id="MobiDB-lite"/>
    </source>
</evidence>
<evidence type="ECO:0000256" key="3">
    <source>
        <dbReference type="ARBA" id="ARBA00023054"/>
    </source>
</evidence>